<feature type="non-terminal residue" evidence="2">
    <location>
        <position position="202"/>
    </location>
</feature>
<dbReference type="Proteomes" id="UP000729357">
    <property type="component" value="Unassembled WGS sequence"/>
</dbReference>
<dbReference type="AlphaFoldDB" id="A0A9P8K2X0"/>
<name>A0A9P8K2X0_AURME</name>
<evidence type="ECO:0000313" key="2">
    <source>
        <dbReference type="EMBL" id="KAG9991688.1"/>
    </source>
</evidence>
<proteinExistence type="predicted"/>
<reference evidence="2" key="1">
    <citation type="journal article" date="2021" name="J Fungi (Basel)">
        <title>Virulence traits and population genomics of the black yeast Aureobasidium melanogenum.</title>
        <authorList>
            <person name="Cernosa A."/>
            <person name="Sun X."/>
            <person name="Gostincar C."/>
            <person name="Fang C."/>
            <person name="Gunde-Cimerman N."/>
            <person name="Song Z."/>
        </authorList>
    </citation>
    <scope>NUCLEOTIDE SEQUENCE</scope>
    <source>
        <strain evidence="2">EXF-9298</strain>
    </source>
</reference>
<evidence type="ECO:0000256" key="1">
    <source>
        <dbReference type="SAM" id="MobiDB-lite"/>
    </source>
</evidence>
<feature type="compositionally biased region" description="Basic and acidic residues" evidence="1">
    <location>
        <begin position="156"/>
        <end position="170"/>
    </location>
</feature>
<accession>A0A9P8K2X0</accession>
<dbReference type="EMBL" id="JAHFXS010000001">
    <property type="protein sequence ID" value="KAG9991688.1"/>
    <property type="molecule type" value="Genomic_DNA"/>
</dbReference>
<reference evidence="2" key="2">
    <citation type="submission" date="2021-08" db="EMBL/GenBank/DDBJ databases">
        <authorList>
            <person name="Gostincar C."/>
            <person name="Sun X."/>
            <person name="Song Z."/>
            <person name="Gunde-Cimerman N."/>
        </authorList>
    </citation>
    <scope>NUCLEOTIDE SEQUENCE</scope>
    <source>
        <strain evidence="2">EXF-9298</strain>
    </source>
</reference>
<feature type="region of interest" description="Disordered" evidence="1">
    <location>
        <begin position="150"/>
        <end position="182"/>
    </location>
</feature>
<keyword evidence="3" id="KW-1185">Reference proteome</keyword>
<gene>
    <name evidence="2" type="ORF">KCU98_g42</name>
</gene>
<organism evidence="2 3">
    <name type="scientific">Aureobasidium melanogenum</name>
    <name type="common">Aureobasidium pullulans var. melanogenum</name>
    <dbReference type="NCBI Taxonomy" id="46634"/>
    <lineage>
        <taxon>Eukaryota</taxon>
        <taxon>Fungi</taxon>
        <taxon>Dikarya</taxon>
        <taxon>Ascomycota</taxon>
        <taxon>Pezizomycotina</taxon>
        <taxon>Dothideomycetes</taxon>
        <taxon>Dothideomycetidae</taxon>
        <taxon>Dothideales</taxon>
        <taxon>Saccotheciaceae</taxon>
        <taxon>Aureobasidium</taxon>
    </lineage>
</organism>
<evidence type="ECO:0000313" key="3">
    <source>
        <dbReference type="Proteomes" id="UP000729357"/>
    </source>
</evidence>
<protein>
    <submittedName>
        <fullName evidence="2">Uncharacterized protein</fullName>
    </submittedName>
</protein>
<sequence>MLHHFVSASLADSTLTVLCPSSTSTILPVTSLIQSFWSSSSNLAVPAIHRSTNFPPWKIPNRSCLSSHLSIKYSMPALASLLNKAPYIVSSLLSTNSCVEPLNAKSQWQAMIAGSRPISKIRNEAKSLIAPLRRFWQRSYMGRQIPSGVASYTADSGDHSRGRSRNETLGRRRSSSCSSSKLGSADFSLFVSSIIVEIEFSD</sequence>
<comment type="caution">
    <text evidence="2">The sequence shown here is derived from an EMBL/GenBank/DDBJ whole genome shotgun (WGS) entry which is preliminary data.</text>
</comment>